<accession>A7F031</accession>
<evidence type="ECO:0000256" key="1">
    <source>
        <dbReference type="SAM" id="MobiDB-lite"/>
    </source>
</evidence>
<reference evidence="3" key="1">
    <citation type="journal article" date="2011" name="PLoS Genet.">
        <title>Genomic analysis of the necrotrophic fungal pathogens Sclerotinia sclerotiorum and Botrytis cinerea.</title>
        <authorList>
            <person name="Amselem J."/>
            <person name="Cuomo C.A."/>
            <person name="van Kan J.A."/>
            <person name="Viaud M."/>
            <person name="Benito E.P."/>
            <person name="Couloux A."/>
            <person name="Coutinho P.M."/>
            <person name="de Vries R.P."/>
            <person name="Dyer P.S."/>
            <person name="Fillinger S."/>
            <person name="Fournier E."/>
            <person name="Gout L."/>
            <person name="Hahn M."/>
            <person name="Kohn L."/>
            <person name="Lapalu N."/>
            <person name="Plummer K.M."/>
            <person name="Pradier J.M."/>
            <person name="Quevillon E."/>
            <person name="Sharon A."/>
            <person name="Simon A."/>
            <person name="ten Have A."/>
            <person name="Tudzynski B."/>
            <person name="Tudzynski P."/>
            <person name="Wincker P."/>
            <person name="Andrew M."/>
            <person name="Anthouard V."/>
            <person name="Beever R.E."/>
            <person name="Beffa R."/>
            <person name="Benoit I."/>
            <person name="Bouzid O."/>
            <person name="Brault B."/>
            <person name="Chen Z."/>
            <person name="Choquer M."/>
            <person name="Collemare J."/>
            <person name="Cotton P."/>
            <person name="Danchin E.G."/>
            <person name="Da Silva C."/>
            <person name="Gautier A."/>
            <person name="Giraud C."/>
            <person name="Giraud T."/>
            <person name="Gonzalez C."/>
            <person name="Grossetete S."/>
            <person name="Guldener U."/>
            <person name="Henrissat B."/>
            <person name="Howlett B.J."/>
            <person name="Kodira C."/>
            <person name="Kretschmer M."/>
            <person name="Lappartient A."/>
            <person name="Leroch M."/>
            <person name="Levis C."/>
            <person name="Mauceli E."/>
            <person name="Neuveglise C."/>
            <person name="Oeser B."/>
            <person name="Pearson M."/>
            <person name="Poulain J."/>
            <person name="Poussereau N."/>
            <person name="Quesneville H."/>
            <person name="Rascle C."/>
            <person name="Schumacher J."/>
            <person name="Segurens B."/>
            <person name="Sexton A."/>
            <person name="Silva E."/>
            <person name="Sirven C."/>
            <person name="Soanes D.M."/>
            <person name="Talbot N.J."/>
            <person name="Templeton M."/>
            <person name="Yandava C."/>
            <person name="Yarden O."/>
            <person name="Zeng Q."/>
            <person name="Rollins J.A."/>
            <person name="Lebrun M.H."/>
            <person name="Dickman M."/>
        </authorList>
    </citation>
    <scope>NUCLEOTIDE SEQUENCE [LARGE SCALE GENOMIC DNA]</scope>
    <source>
        <strain evidence="3">ATCC 18683 / 1980 / Ss-1</strain>
    </source>
</reference>
<keyword evidence="3" id="KW-1185">Reference proteome</keyword>
<dbReference type="EMBL" id="CH476636">
    <property type="protein sequence ID" value="EDN95073.1"/>
    <property type="molecule type" value="Genomic_DNA"/>
</dbReference>
<evidence type="ECO:0000313" key="2">
    <source>
        <dbReference type="EMBL" id="EDN95073.1"/>
    </source>
</evidence>
<dbReference type="AlphaFoldDB" id="A7F031"/>
<dbReference type="Proteomes" id="UP000001312">
    <property type="component" value="Unassembled WGS sequence"/>
</dbReference>
<name>A7F031_SCLS1</name>
<feature type="region of interest" description="Disordered" evidence="1">
    <location>
        <begin position="1"/>
        <end position="58"/>
    </location>
</feature>
<organism evidence="2 3">
    <name type="scientific">Sclerotinia sclerotiorum (strain ATCC 18683 / 1980 / Ss-1)</name>
    <name type="common">White mold</name>
    <name type="synonym">Whetzelinia sclerotiorum</name>
    <dbReference type="NCBI Taxonomy" id="665079"/>
    <lineage>
        <taxon>Eukaryota</taxon>
        <taxon>Fungi</taxon>
        <taxon>Dikarya</taxon>
        <taxon>Ascomycota</taxon>
        <taxon>Pezizomycotina</taxon>
        <taxon>Leotiomycetes</taxon>
        <taxon>Helotiales</taxon>
        <taxon>Sclerotiniaceae</taxon>
        <taxon>Sclerotinia</taxon>
    </lineage>
</organism>
<dbReference type="InParanoid" id="A7F031"/>
<sequence length="58" mass="6394">MISTPRSQSTNSSKQDTTSNYQVELVSRTKSSHWVSQISSNRIRRAGRAGKGKKGKKG</sequence>
<gene>
    <name evidence="2" type="ORF">SS1G_10948</name>
</gene>
<feature type="compositionally biased region" description="Basic residues" evidence="1">
    <location>
        <begin position="42"/>
        <end position="58"/>
    </location>
</feature>
<proteinExistence type="predicted"/>
<dbReference type="KEGG" id="ssl:SS1G_10948"/>
<feature type="compositionally biased region" description="Polar residues" evidence="1">
    <location>
        <begin position="1"/>
        <end position="41"/>
    </location>
</feature>
<dbReference type="RefSeq" id="XP_001588501.1">
    <property type="nucleotide sequence ID" value="XM_001588451.1"/>
</dbReference>
<protein>
    <submittedName>
        <fullName evidence="2">Uncharacterized protein</fullName>
    </submittedName>
</protein>
<evidence type="ECO:0000313" key="3">
    <source>
        <dbReference type="Proteomes" id="UP000001312"/>
    </source>
</evidence>
<dbReference type="GeneID" id="5484189"/>